<feature type="chain" id="PRO_5024963573" evidence="1">
    <location>
        <begin position="24"/>
        <end position="88"/>
    </location>
</feature>
<organism evidence="2 3">
    <name type="scientific">Arabidopsis thaliana</name>
    <name type="common">Mouse-ear cress</name>
    <dbReference type="NCBI Taxonomy" id="3702"/>
    <lineage>
        <taxon>Eukaryota</taxon>
        <taxon>Viridiplantae</taxon>
        <taxon>Streptophyta</taxon>
        <taxon>Embryophyta</taxon>
        <taxon>Tracheophyta</taxon>
        <taxon>Spermatophyta</taxon>
        <taxon>Magnoliopsida</taxon>
        <taxon>eudicotyledons</taxon>
        <taxon>Gunneridae</taxon>
        <taxon>Pentapetalae</taxon>
        <taxon>rosids</taxon>
        <taxon>malvids</taxon>
        <taxon>Brassicales</taxon>
        <taxon>Brassicaceae</taxon>
        <taxon>Camelineae</taxon>
        <taxon>Arabidopsis</taxon>
    </lineage>
</organism>
<dbReference type="OrthoDB" id="1086653at2759"/>
<accession>A0A5S9Y6P5</accession>
<evidence type="ECO:0000313" key="2">
    <source>
        <dbReference type="EMBL" id="CAA0404271.1"/>
    </source>
</evidence>
<name>A0A5S9Y6P5_ARATH</name>
<dbReference type="Proteomes" id="UP000434276">
    <property type="component" value="Unassembled WGS sequence"/>
</dbReference>
<keyword evidence="1" id="KW-0732">Signal</keyword>
<protein>
    <submittedName>
        <fullName evidence="2">Uncharacterized protein</fullName>
    </submittedName>
</protein>
<dbReference type="PROSITE" id="PS51257">
    <property type="entry name" value="PROKAR_LIPOPROTEIN"/>
    <property type="match status" value="1"/>
</dbReference>
<feature type="signal peptide" evidence="1">
    <location>
        <begin position="1"/>
        <end position="23"/>
    </location>
</feature>
<evidence type="ECO:0000256" key="1">
    <source>
        <dbReference type="SAM" id="SignalP"/>
    </source>
</evidence>
<proteinExistence type="predicted"/>
<dbReference type="AlphaFoldDB" id="A0A5S9Y6P5"/>
<dbReference type="EMBL" id="CACSHJ010000096">
    <property type="protein sequence ID" value="CAA0404271.1"/>
    <property type="molecule type" value="Genomic_DNA"/>
</dbReference>
<evidence type="ECO:0000313" key="3">
    <source>
        <dbReference type="Proteomes" id="UP000434276"/>
    </source>
</evidence>
<dbReference type="ExpressionAtlas" id="A0A5S9Y6P5">
    <property type="expression patterns" value="baseline"/>
</dbReference>
<sequence length="88" mass="9928">MMLSKVVLLALLLSLSCLWVAKASEQRTRVSEVVREAEIHDGGQCTDDDICNKNCLDCIARQCIFQQCVCSKCFFPPNSQPNLRVKKH</sequence>
<gene>
    <name evidence="2" type="ORF">C24_LOCUS22927</name>
</gene>
<reference evidence="2 3" key="1">
    <citation type="submission" date="2019-12" db="EMBL/GenBank/DDBJ databases">
        <authorList>
            <person name="Jiao W.-B."/>
            <person name="Schneeberger K."/>
        </authorList>
    </citation>
    <scope>NUCLEOTIDE SEQUENCE [LARGE SCALE GENOMIC DNA]</scope>
    <source>
        <strain evidence="3">cv. C24</strain>
    </source>
</reference>